<dbReference type="Gene3D" id="1.20.140.40">
    <property type="entry name" value="Invertase/pectin methylesterase inhibitor family protein"/>
    <property type="match status" value="1"/>
</dbReference>
<dbReference type="InterPro" id="IPR006501">
    <property type="entry name" value="Pectinesterase_inhib_dom"/>
</dbReference>
<feature type="signal peptide" evidence="4">
    <location>
        <begin position="1"/>
        <end position="34"/>
    </location>
</feature>
<organism evidence="6 7">
    <name type="scientific">Stylosanthes scabra</name>
    <dbReference type="NCBI Taxonomy" id="79078"/>
    <lineage>
        <taxon>Eukaryota</taxon>
        <taxon>Viridiplantae</taxon>
        <taxon>Streptophyta</taxon>
        <taxon>Embryophyta</taxon>
        <taxon>Tracheophyta</taxon>
        <taxon>Spermatophyta</taxon>
        <taxon>Magnoliopsida</taxon>
        <taxon>eudicotyledons</taxon>
        <taxon>Gunneridae</taxon>
        <taxon>Pentapetalae</taxon>
        <taxon>rosids</taxon>
        <taxon>fabids</taxon>
        <taxon>Fabales</taxon>
        <taxon>Fabaceae</taxon>
        <taxon>Papilionoideae</taxon>
        <taxon>50 kb inversion clade</taxon>
        <taxon>dalbergioids sensu lato</taxon>
        <taxon>Dalbergieae</taxon>
        <taxon>Pterocarpus clade</taxon>
        <taxon>Stylosanthes</taxon>
    </lineage>
</organism>
<dbReference type="PANTHER" id="PTHR36710">
    <property type="entry name" value="PECTINESTERASE INHIBITOR-LIKE"/>
    <property type="match status" value="1"/>
</dbReference>
<dbReference type="PANTHER" id="PTHR36710:SF4">
    <property type="entry name" value="PLANT INVERTASE_PECTIN METHYLESTERASE INHIBITOR SUPERFAMILY PROTEIN"/>
    <property type="match status" value="1"/>
</dbReference>
<proteinExistence type="inferred from homology"/>
<dbReference type="Proteomes" id="UP001341840">
    <property type="component" value="Unassembled WGS sequence"/>
</dbReference>
<evidence type="ECO:0000313" key="6">
    <source>
        <dbReference type="EMBL" id="MED6133634.1"/>
    </source>
</evidence>
<dbReference type="InterPro" id="IPR034086">
    <property type="entry name" value="PMEI_plant"/>
</dbReference>
<evidence type="ECO:0000256" key="4">
    <source>
        <dbReference type="SAM" id="SignalP"/>
    </source>
</evidence>
<dbReference type="CDD" id="cd15797">
    <property type="entry name" value="PMEI"/>
    <property type="match status" value="1"/>
</dbReference>
<dbReference type="SMART" id="SM00856">
    <property type="entry name" value="PMEI"/>
    <property type="match status" value="1"/>
</dbReference>
<feature type="chain" id="PRO_5046081409" description="Pectinesterase inhibitor domain-containing protein" evidence="4">
    <location>
        <begin position="35"/>
        <end position="185"/>
    </location>
</feature>
<keyword evidence="7" id="KW-1185">Reference proteome</keyword>
<comment type="similarity">
    <text evidence="3">Belongs to the PMEI family.</text>
</comment>
<accession>A0ABU6SBQ1</accession>
<protein>
    <recommendedName>
        <fullName evidence="5">Pectinesterase inhibitor domain-containing protein</fullName>
    </recommendedName>
</protein>
<evidence type="ECO:0000259" key="5">
    <source>
        <dbReference type="SMART" id="SM00856"/>
    </source>
</evidence>
<dbReference type="Pfam" id="PF04043">
    <property type="entry name" value="PMEI"/>
    <property type="match status" value="1"/>
</dbReference>
<comment type="caution">
    <text evidence="6">The sequence shown here is derived from an EMBL/GenBank/DDBJ whole genome shotgun (WGS) entry which is preliminary data.</text>
</comment>
<dbReference type="SUPFAM" id="SSF101148">
    <property type="entry name" value="Plant invertase/pectin methylesterase inhibitor"/>
    <property type="match status" value="1"/>
</dbReference>
<evidence type="ECO:0000256" key="1">
    <source>
        <dbReference type="ARBA" id="ARBA00022729"/>
    </source>
</evidence>
<reference evidence="6 7" key="1">
    <citation type="journal article" date="2023" name="Plants (Basel)">
        <title>Bridging the Gap: Combining Genomics and Transcriptomics Approaches to Understand Stylosanthes scabra, an Orphan Legume from the Brazilian Caatinga.</title>
        <authorList>
            <person name="Ferreira-Neto J.R.C."/>
            <person name="da Silva M.D."/>
            <person name="Binneck E."/>
            <person name="de Melo N.F."/>
            <person name="da Silva R.H."/>
            <person name="de Melo A.L.T.M."/>
            <person name="Pandolfi V."/>
            <person name="Bustamante F.O."/>
            <person name="Brasileiro-Vidal A.C."/>
            <person name="Benko-Iseppon A.M."/>
        </authorList>
    </citation>
    <scope>NUCLEOTIDE SEQUENCE [LARGE SCALE GENOMIC DNA]</scope>
    <source>
        <tissue evidence="6">Leaves</tissue>
    </source>
</reference>
<dbReference type="NCBIfam" id="TIGR01614">
    <property type="entry name" value="PME_inhib"/>
    <property type="match status" value="1"/>
</dbReference>
<evidence type="ECO:0000256" key="3">
    <source>
        <dbReference type="ARBA" id="ARBA00038471"/>
    </source>
</evidence>
<sequence length="185" mass="20304">MAHSIVKPSFNFTPILLTFLISFSIFSSSSLCSARTVQISDICSKHPNPYNCATILNSVPGATLGADLTSLTKYIILNAHVYAFDTITLIHNLVGSTSDIQLKQRYQACSMEYNDVLLSLSQAQQSFVSGDYRGIKSNAATALKDIQDCDWKPGSDHSDLPNKNKYLEDVTNIIIILADFLAGIY</sequence>
<name>A0ABU6SBQ1_9FABA</name>
<dbReference type="InterPro" id="IPR035513">
    <property type="entry name" value="Invertase/methylesterase_inhib"/>
</dbReference>
<dbReference type="EMBL" id="JASCZI010060539">
    <property type="protein sequence ID" value="MED6133634.1"/>
    <property type="molecule type" value="Genomic_DNA"/>
</dbReference>
<evidence type="ECO:0000313" key="7">
    <source>
        <dbReference type="Proteomes" id="UP001341840"/>
    </source>
</evidence>
<keyword evidence="1 4" id="KW-0732">Signal</keyword>
<feature type="domain" description="Pectinesterase inhibitor" evidence="5">
    <location>
        <begin position="34"/>
        <end position="177"/>
    </location>
</feature>
<gene>
    <name evidence="6" type="ORF">PIB30_030029</name>
</gene>
<keyword evidence="2" id="KW-1015">Disulfide bond</keyword>
<dbReference type="InterPro" id="IPR052421">
    <property type="entry name" value="PCW_Enzyme_Inhibitor"/>
</dbReference>
<evidence type="ECO:0000256" key="2">
    <source>
        <dbReference type="ARBA" id="ARBA00023157"/>
    </source>
</evidence>